<keyword evidence="2 3" id="KW-0040">ANK repeat</keyword>
<dbReference type="STRING" id="37546.A0A1B0FN93"/>
<dbReference type="PROSITE" id="PS50297">
    <property type="entry name" value="ANK_REP_REGION"/>
    <property type="match status" value="2"/>
</dbReference>
<evidence type="ECO:0000313" key="4">
    <source>
        <dbReference type="EnsemblMetazoa" id="GMOY005315-PA"/>
    </source>
</evidence>
<feature type="repeat" description="ANK" evidence="3">
    <location>
        <begin position="76"/>
        <end position="108"/>
    </location>
</feature>
<reference evidence="4" key="1">
    <citation type="submission" date="2020-05" db="UniProtKB">
        <authorList>
            <consortium name="EnsemblMetazoa"/>
        </authorList>
    </citation>
    <scope>IDENTIFICATION</scope>
    <source>
        <strain evidence="4">Yale</strain>
    </source>
</reference>
<dbReference type="VEuPathDB" id="VectorBase:GMOY005315"/>
<evidence type="ECO:0000256" key="3">
    <source>
        <dbReference type="PROSITE-ProRule" id="PRU00023"/>
    </source>
</evidence>
<evidence type="ECO:0000256" key="1">
    <source>
        <dbReference type="ARBA" id="ARBA00022737"/>
    </source>
</evidence>
<proteinExistence type="predicted"/>
<dbReference type="Proteomes" id="UP000092444">
    <property type="component" value="Unassembled WGS sequence"/>
</dbReference>
<protein>
    <submittedName>
        <fullName evidence="4">Uncharacterized protein</fullName>
    </submittedName>
</protein>
<dbReference type="PROSITE" id="PS50088">
    <property type="entry name" value="ANK_REPEAT"/>
    <property type="match status" value="2"/>
</dbReference>
<dbReference type="InterPro" id="IPR002110">
    <property type="entry name" value="Ankyrin_rpt"/>
</dbReference>
<organism evidence="4 5">
    <name type="scientific">Glossina morsitans morsitans</name>
    <name type="common">Savannah tsetse fly</name>
    <dbReference type="NCBI Taxonomy" id="37546"/>
    <lineage>
        <taxon>Eukaryota</taxon>
        <taxon>Metazoa</taxon>
        <taxon>Ecdysozoa</taxon>
        <taxon>Arthropoda</taxon>
        <taxon>Hexapoda</taxon>
        <taxon>Insecta</taxon>
        <taxon>Pterygota</taxon>
        <taxon>Neoptera</taxon>
        <taxon>Endopterygota</taxon>
        <taxon>Diptera</taxon>
        <taxon>Brachycera</taxon>
        <taxon>Muscomorpha</taxon>
        <taxon>Hippoboscoidea</taxon>
        <taxon>Glossinidae</taxon>
        <taxon>Glossina</taxon>
    </lineage>
</organism>
<dbReference type="InterPro" id="IPR051637">
    <property type="entry name" value="Ank_repeat_dom-contain_49"/>
</dbReference>
<dbReference type="PANTHER" id="PTHR24180:SF45">
    <property type="entry name" value="POLY [ADP-RIBOSE] POLYMERASE TANKYRASE"/>
    <property type="match status" value="1"/>
</dbReference>
<dbReference type="Pfam" id="PF12796">
    <property type="entry name" value="Ank_2"/>
    <property type="match status" value="2"/>
</dbReference>
<sequence>MKENTNDLFNYALILLFSIRDRPNLEKFDEVDGQSLTPLTMAAIAGNISYVKTLLAQYDIDMEKECNVVFDGLVVYGATALWVASGLGHLQVVKLLVQNGADVNHNTKAQSSPLRAACYAGRLDIVKYLIEHGADINLGNKYNNTCIMIAAYKGHEHVVYTLLKNGDQYQMIKLCAALPSLHYAAECGHLENPIISITVR</sequence>
<dbReference type="SMART" id="SM00248">
    <property type="entry name" value="ANK"/>
    <property type="match status" value="4"/>
</dbReference>
<dbReference type="EMBL" id="CCAG010017587">
    <property type="status" value="NOT_ANNOTATED_CDS"/>
    <property type="molecule type" value="Genomic_DNA"/>
</dbReference>
<dbReference type="AlphaFoldDB" id="A0A1B0FN93"/>
<dbReference type="PANTHER" id="PTHR24180">
    <property type="entry name" value="CYCLIN-DEPENDENT KINASE INHIBITOR 2C-RELATED"/>
    <property type="match status" value="1"/>
</dbReference>
<keyword evidence="1" id="KW-0677">Repeat</keyword>
<dbReference type="PRINTS" id="PR01415">
    <property type="entry name" value="ANKYRIN"/>
</dbReference>
<dbReference type="Gene3D" id="1.25.40.20">
    <property type="entry name" value="Ankyrin repeat-containing domain"/>
    <property type="match status" value="1"/>
</dbReference>
<accession>A0A1B0FN93</accession>
<dbReference type="EnsemblMetazoa" id="GMOY005315-RA">
    <property type="protein sequence ID" value="GMOY005315-PA"/>
    <property type="gene ID" value="GMOY005315"/>
</dbReference>
<evidence type="ECO:0000313" key="5">
    <source>
        <dbReference type="Proteomes" id="UP000092444"/>
    </source>
</evidence>
<dbReference type="PhylomeDB" id="A0A1B0FN93"/>
<keyword evidence="5" id="KW-1185">Reference proteome</keyword>
<feature type="repeat" description="ANK" evidence="3">
    <location>
        <begin position="109"/>
        <end position="141"/>
    </location>
</feature>
<dbReference type="InterPro" id="IPR036770">
    <property type="entry name" value="Ankyrin_rpt-contain_sf"/>
</dbReference>
<dbReference type="EMBL" id="CCAG010017588">
    <property type="status" value="NOT_ANNOTATED_CDS"/>
    <property type="molecule type" value="Genomic_DNA"/>
</dbReference>
<name>A0A1B0FN93_GLOMM</name>
<evidence type="ECO:0000256" key="2">
    <source>
        <dbReference type="ARBA" id="ARBA00023043"/>
    </source>
</evidence>
<dbReference type="SUPFAM" id="SSF48403">
    <property type="entry name" value="Ankyrin repeat"/>
    <property type="match status" value="1"/>
</dbReference>